<evidence type="ECO:0000313" key="1">
    <source>
        <dbReference type="EMBL" id="MPM06761.1"/>
    </source>
</evidence>
<accession>A0A644WT99</accession>
<comment type="caution">
    <text evidence="1">The sequence shown here is derived from an EMBL/GenBank/DDBJ whole genome shotgun (WGS) entry which is preliminary data.</text>
</comment>
<dbReference type="EMBL" id="VSSQ01001262">
    <property type="protein sequence ID" value="MPM06761.1"/>
    <property type="molecule type" value="Genomic_DNA"/>
</dbReference>
<proteinExistence type="predicted"/>
<dbReference type="AlphaFoldDB" id="A0A644WT99"/>
<organism evidence="1">
    <name type="scientific">bioreactor metagenome</name>
    <dbReference type="NCBI Taxonomy" id="1076179"/>
    <lineage>
        <taxon>unclassified sequences</taxon>
        <taxon>metagenomes</taxon>
        <taxon>ecological metagenomes</taxon>
    </lineage>
</organism>
<sequence length="69" mass="7650">MLRTIACMYHIGMGKPTQNAGINILALHRIVFCHEAFSFGDPGHTLRQTELVGSILMIEEIPQSQGKVQ</sequence>
<gene>
    <name evidence="1" type="ORF">SDC9_53064</name>
</gene>
<name>A0A644WT99_9ZZZZ</name>
<reference evidence="1" key="1">
    <citation type="submission" date="2019-08" db="EMBL/GenBank/DDBJ databases">
        <authorList>
            <person name="Kucharzyk K."/>
            <person name="Murdoch R.W."/>
            <person name="Higgins S."/>
            <person name="Loffler F."/>
        </authorList>
    </citation>
    <scope>NUCLEOTIDE SEQUENCE</scope>
</reference>
<protein>
    <submittedName>
        <fullName evidence="1">Uncharacterized protein</fullName>
    </submittedName>
</protein>